<dbReference type="AlphaFoldDB" id="A0A0V8DQ93"/>
<evidence type="ECO:0000313" key="2">
    <source>
        <dbReference type="EMBL" id="KSU15714.1"/>
    </source>
</evidence>
<gene>
    <name evidence="2" type="ORF">LMG9449_2200</name>
</gene>
<protein>
    <recommendedName>
        <fullName evidence="4">DUF658 domain-containing protein</fullName>
    </recommendedName>
</protein>
<sequence>MSETEKPKGYSLFIDGKLVAKGSRESFSAKYGVSLATVDTWVKKGRLPLRERMPLKHAVPFGYENSDEVPPVRKSPGKKGIAKKVYSVYQSGHLLGMGTADELAEQFHVKKPTVYFWISKGKLDYDQIGTVKYAIFNETETKKRFPQLDTQRNSDLSKDERKEKERRKHETKEERRLRRNIRAQMAIENSRKEELGL</sequence>
<dbReference type="Proteomes" id="UP000053612">
    <property type="component" value="Unassembled WGS sequence"/>
</dbReference>
<organism evidence="2 3">
    <name type="scientific">Lactococcus lactis subsp. lactis</name>
    <name type="common">Streptococcus lactis</name>
    <dbReference type="NCBI Taxonomy" id="1360"/>
    <lineage>
        <taxon>Bacteria</taxon>
        <taxon>Bacillati</taxon>
        <taxon>Bacillota</taxon>
        <taxon>Bacilli</taxon>
        <taxon>Lactobacillales</taxon>
        <taxon>Streptococcaceae</taxon>
        <taxon>Lactococcus</taxon>
    </lineage>
</organism>
<accession>A0A0V8DQ93</accession>
<evidence type="ECO:0000313" key="3">
    <source>
        <dbReference type="Proteomes" id="UP000053612"/>
    </source>
</evidence>
<feature type="compositionally biased region" description="Basic and acidic residues" evidence="1">
    <location>
        <begin position="155"/>
        <end position="176"/>
    </location>
</feature>
<feature type="region of interest" description="Disordered" evidence="1">
    <location>
        <begin position="145"/>
        <end position="197"/>
    </location>
</feature>
<comment type="caution">
    <text evidence="2">The sequence shown here is derived from an EMBL/GenBank/DDBJ whole genome shotgun (WGS) entry which is preliminary data.</text>
</comment>
<evidence type="ECO:0000256" key="1">
    <source>
        <dbReference type="SAM" id="MobiDB-lite"/>
    </source>
</evidence>
<proteinExistence type="predicted"/>
<dbReference type="Pfam" id="PF04936">
    <property type="entry name" value="DUF658"/>
    <property type="match status" value="1"/>
</dbReference>
<name>A0A0V8DQ93_LACLL</name>
<dbReference type="PATRIC" id="fig|1360.109.peg.2390"/>
<evidence type="ECO:0008006" key="4">
    <source>
        <dbReference type="Google" id="ProtNLM"/>
    </source>
</evidence>
<dbReference type="EMBL" id="LKLS01000187">
    <property type="protein sequence ID" value="KSU15714.1"/>
    <property type="molecule type" value="Genomic_DNA"/>
</dbReference>
<reference evidence="3" key="1">
    <citation type="submission" date="2015-10" db="EMBL/GenBank/DDBJ databases">
        <title>Draft Genome Sequences of 11 Lactococcus lactis subspecies cremoris strains.</title>
        <authorList>
            <person name="Wels M."/>
            <person name="Backus L."/>
            <person name="Boekhorst J."/>
            <person name="Dijkstra A."/>
            <person name="Beerthuizen M."/>
            <person name="Kelly W."/>
            <person name="Siezen R."/>
            <person name="Bachmann H."/>
            <person name="Van Hijum S."/>
        </authorList>
    </citation>
    <scope>NUCLEOTIDE SEQUENCE [LARGE SCALE GENOMIC DNA]</scope>
    <source>
        <strain evidence="3">LMG9449</strain>
    </source>
</reference>
<dbReference type="RefSeq" id="WP_058225287.1">
    <property type="nucleotide sequence ID" value="NZ_LKLS01000187.1"/>
</dbReference>
<dbReference type="InterPro" id="IPR007020">
    <property type="entry name" value="DUF658"/>
</dbReference>